<dbReference type="InParanoid" id="A0A5C3PWC4"/>
<evidence type="ECO:0000313" key="1">
    <source>
        <dbReference type="EMBL" id="TFK93771.1"/>
    </source>
</evidence>
<dbReference type="AlphaFoldDB" id="A0A5C3PWC4"/>
<protein>
    <submittedName>
        <fullName evidence="1">Uncharacterized protein</fullName>
    </submittedName>
</protein>
<sequence>MRRQRGRHLLLRSRTEGEGRPLQPIFPPACTTSFHPHLPCLHSWRAPAADLDYGVSSPSLGVMMILRDALRPTSRSQQRATLPDVLRVLPGEVHDARCTMQRGLRTRNRQNFQCSQTYNPNVLPQAADGPQSSDRKAIYNKLNLAAHLTWFWCVGPPILKRFRTRPCECAHRAILYSYAGPGMSPKLR</sequence>
<proteinExistence type="predicted"/>
<dbReference type="Proteomes" id="UP000308197">
    <property type="component" value="Unassembled WGS sequence"/>
</dbReference>
<gene>
    <name evidence="1" type="ORF">K466DRAFT_72416</name>
</gene>
<organism evidence="1 2">
    <name type="scientific">Polyporus arcularius HHB13444</name>
    <dbReference type="NCBI Taxonomy" id="1314778"/>
    <lineage>
        <taxon>Eukaryota</taxon>
        <taxon>Fungi</taxon>
        <taxon>Dikarya</taxon>
        <taxon>Basidiomycota</taxon>
        <taxon>Agaricomycotina</taxon>
        <taxon>Agaricomycetes</taxon>
        <taxon>Polyporales</taxon>
        <taxon>Polyporaceae</taxon>
        <taxon>Polyporus</taxon>
    </lineage>
</organism>
<reference evidence="1 2" key="1">
    <citation type="journal article" date="2019" name="Nat. Ecol. Evol.">
        <title>Megaphylogeny resolves global patterns of mushroom evolution.</title>
        <authorList>
            <person name="Varga T."/>
            <person name="Krizsan K."/>
            <person name="Foldi C."/>
            <person name="Dima B."/>
            <person name="Sanchez-Garcia M."/>
            <person name="Sanchez-Ramirez S."/>
            <person name="Szollosi G.J."/>
            <person name="Szarkandi J.G."/>
            <person name="Papp V."/>
            <person name="Albert L."/>
            <person name="Andreopoulos W."/>
            <person name="Angelini C."/>
            <person name="Antonin V."/>
            <person name="Barry K.W."/>
            <person name="Bougher N.L."/>
            <person name="Buchanan P."/>
            <person name="Buyck B."/>
            <person name="Bense V."/>
            <person name="Catcheside P."/>
            <person name="Chovatia M."/>
            <person name="Cooper J."/>
            <person name="Damon W."/>
            <person name="Desjardin D."/>
            <person name="Finy P."/>
            <person name="Geml J."/>
            <person name="Haridas S."/>
            <person name="Hughes K."/>
            <person name="Justo A."/>
            <person name="Karasinski D."/>
            <person name="Kautmanova I."/>
            <person name="Kiss B."/>
            <person name="Kocsube S."/>
            <person name="Kotiranta H."/>
            <person name="LaButti K.M."/>
            <person name="Lechner B.E."/>
            <person name="Liimatainen K."/>
            <person name="Lipzen A."/>
            <person name="Lukacs Z."/>
            <person name="Mihaltcheva S."/>
            <person name="Morgado L.N."/>
            <person name="Niskanen T."/>
            <person name="Noordeloos M.E."/>
            <person name="Ohm R.A."/>
            <person name="Ortiz-Santana B."/>
            <person name="Ovrebo C."/>
            <person name="Racz N."/>
            <person name="Riley R."/>
            <person name="Savchenko A."/>
            <person name="Shiryaev A."/>
            <person name="Soop K."/>
            <person name="Spirin V."/>
            <person name="Szebenyi C."/>
            <person name="Tomsovsky M."/>
            <person name="Tulloss R.E."/>
            <person name="Uehling J."/>
            <person name="Grigoriev I.V."/>
            <person name="Vagvolgyi C."/>
            <person name="Papp T."/>
            <person name="Martin F.M."/>
            <person name="Miettinen O."/>
            <person name="Hibbett D.S."/>
            <person name="Nagy L.G."/>
        </authorList>
    </citation>
    <scope>NUCLEOTIDE SEQUENCE [LARGE SCALE GENOMIC DNA]</scope>
    <source>
        <strain evidence="1 2">HHB13444</strain>
    </source>
</reference>
<name>A0A5C3PWC4_9APHY</name>
<dbReference type="EMBL" id="ML210977">
    <property type="protein sequence ID" value="TFK93771.1"/>
    <property type="molecule type" value="Genomic_DNA"/>
</dbReference>
<keyword evidence="2" id="KW-1185">Reference proteome</keyword>
<accession>A0A5C3PWC4</accession>
<evidence type="ECO:0000313" key="2">
    <source>
        <dbReference type="Proteomes" id="UP000308197"/>
    </source>
</evidence>